<evidence type="ECO:0000313" key="2">
    <source>
        <dbReference type="EMBL" id="KKM74543.1"/>
    </source>
</evidence>
<name>A0A0F9JXU0_9ZZZZ</name>
<sequence>MGGKPGQSGRIVGFRSQPAGGASYTTIAYSATDNRVTCPHEGCKSQWFMVKNTKTIDDGYLPTWMDGYNGAGTKDMIIFLCSNGHEHGKQCAIAGDDWAAQ</sequence>
<feature type="region of interest" description="Disordered" evidence="1">
    <location>
        <begin position="1"/>
        <end position="20"/>
    </location>
</feature>
<dbReference type="EMBL" id="LAZR01009125">
    <property type="protein sequence ID" value="KKM74543.1"/>
    <property type="molecule type" value="Genomic_DNA"/>
</dbReference>
<comment type="caution">
    <text evidence="2">The sequence shown here is derived from an EMBL/GenBank/DDBJ whole genome shotgun (WGS) entry which is preliminary data.</text>
</comment>
<evidence type="ECO:0000256" key="1">
    <source>
        <dbReference type="SAM" id="MobiDB-lite"/>
    </source>
</evidence>
<proteinExistence type="predicted"/>
<accession>A0A0F9JXU0</accession>
<protein>
    <submittedName>
        <fullName evidence="2">Uncharacterized protein</fullName>
    </submittedName>
</protein>
<dbReference type="AlphaFoldDB" id="A0A0F9JXU0"/>
<gene>
    <name evidence="2" type="ORF">LCGC14_1399320</name>
</gene>
<organism evidence="2">
    <name type="scientific">marine sediment metagenome</name>
    <dbReference type="NCBI Taxonomy" id="412755"/>
    <lineage>
        <taxon>unclassified sequences</taxon>
        <taxon>metagenomes</taxon>
        <taxon>ecological metagenomes</taxon>
    </lineage>
</organism>
<reference evidence="2" key="1">
    <citation type="journal article" date="2015" name="Nature">
        <title>Complex archaea that bridge the gap between prokaryotes and eukaryotes.</title>
        <authorList>
            <person name="Spang A."/>
            <person name="Saw J.H."/>
            <person name="Jorgensen S.L."/>
            <person name="Zaremba-Niedzwiedzka K."/>
            <person name="Martijn J."/>
            <person name="Lind A.E."/>
            <person name="van Eijk R."/>
            <person name="Schleper C."/>
            <person name="Guy L."/>
            <person name="Ettema T.J."/>
        </authorList>
    </citation>
    <scope>NUCLEOTIDE SEQUENCE</scope>
</reference>